<gene>
    <name evidence="1" type="ORF">ECPE_LOCUS9486</name>
</gene>
<evidence type="ECO:0000313" key="1">
    <source>
        <dbReference type="EMBL" id="VDP85459.1"/>
    </source>
</evidence>
<dbReference type="Proteomes" id="UP000272942">
    <property type="component" value="Unassembled WGS sequence"/>
</dbReference>
<dbReference type="EMBL" id="UZAN01047495">
    <property type="protein sequence ID" value="VDP85459.1"/>
    <property type="molecule type" value="Genomic_DNA"/>
</dbReference>
<name>A0A183ARA1_9TREM</name>
<evidence type="ECO:0000313" key="2">
    <source>
        <dbReference type="Proteomes" id="UP000272942"/>
    </source>
</evidence>
<reference evidence="3" key="1">
    <citation type="submission" date="2016-06" db="UniProtKB">
        <authorList>
            <consortium name="WormBaseParasite"/>
        </authorList>
    </citation>
    <scope>IDENTIFICATION</scope>
</reference>
<proteinExistence type="predicted"/>
<accession>A0A183ARA1</accession>
<reference evidence="1 2" key="2">
    <citation type="submission" date="2018-11" db="EMBL/GenBank/DDBJ databases">
        <authorList>
            <consortium name="Pathogen Informatics"/>
        </authorList>
    </citation>
    <scope>NUCLEOTIDE SEQUENCE [LARGE SCALE GENOMIC DNA]</scope>
    <source>
        <strain evidence="1 2">Egypt</strain>
    </source>
</reference>
<sequence>MGGEYRGWLISICQKGTPEGDSKLNPAKKTADRPGWLPVPTRTLCVGSQHFYVQTAALTLLIKPRGHEGRKESDETPPY</sequence>
<dbReference type="WBParaSite" id="ECPE_0000951501-mRNA-1">
    <property type="protein sequence ID" value="ECPE_0000951501-mRNA-1"/>
    <property type="gene ID" value="ECPE_0000951501"/>
</dbReference>
<keyword evidence="2" id="KW-1185">Reference proteome</keyword>
<dbReference type="AlphaFoldDB" id="A0A183ARA1"/>
<organism evidence="3">
    <name type="scientific">Echinostoma caproni</name>
    <dbReference type="NCBI Taxonomy" id="27848"/>
    <lineage>
        <taxon>Eukaryota</taxon>
        <taxon>Metazoa</taxon>
        <taxon>Spiralia</taxon>
        <taxon>Lophotrochozoa</taxon>
        <taxon>Platyhelminthes</taxon>
        <taxon>Trematoda</taxon>
        <taxon>Digenea</taxon>
        <taxon>Plagiorchiida</taxon>
        <taxon>Echinostomata</taxon>
        <taxon>Echinostomatoidea</taxon>
        <taxon>Echinostomatidae</taxon>
        <taxon>Echinostoma</taxon>
    </lineage>
</organism>
<protein>
    <submittedName>
        <fullName evidence="1 3">Uncharacterized protein</fullName>
    </submittedName>
</protein>
<evidence type="ECO:0000313" key="3">
    <source>
        <dbReference type="WBParaSite" id="ECPE_0000951501-mRNA-1"/>
    </source>
</evidence>